<protein>
    <submittedName>
        <fullName evidence="2">Uncharacterized protein</fullName>
    </submittedName>
</protein>
<dbReference type="Proteomes" id="UP000265520">
    <property type="component" value="Unassembled WGS sequence"/>
</dbReference>
<proteinExistence type="predicted"/>
<organism evidence="2 3">
    <name type="scientific">Trifolium medium</name>
    <dbReference type="NCBI Taxonomy" id="97028"/>
    <lineage>
        <taxon>Eukaryota</taxon>
        <taxon>Viridiplantae</taxon>
        <taxon>Streptophyta</taxon>
        <taxon>Embryophyta</taxon>
        <taxon>Tracheophyta</taxon>
        <taxon>Spermatophyta</taxon>
        <taxon>Magnoliopsida</taxon>
        <taxon>eudicotyledons</taxon>
        <taxon>Gunneridae</taxon>
        <taxon>Pentapetalae</taxon>
        <taxon>rosids</taxon>
        <taxon>fabids</taxon>
        <taxon>Fabales</taxon>
        <taxon>Fabaceae</taxon>
        <taxon>Papilionoideae</taxon>
        <taxon>50 kb inversion clade</taxon>
        <taxon>NPAAA clade</taxon>
        <taxon>Hologalegina</taxon>
        <taxon>IRL clade</taxon>
        <taxon>Trifolieae</taxon>
        <taxon>Trifolium</taxon>
    </lineage>
</organism>
<name>A0A392SYL9_9FABA</name>
<dbReference type="AlphaFoldDB" id="A0A392SYL9"/>
<evidence type="ECO:0000313" key="3">
    <source>
        <dbReference type="Proteomes" id="UP000265520"/>
    </source>
</evidence>
<feature type="non-terminal residue" evidence="2">
    <location>
        <position position="96"/>
    </location>
</feature>
<evidence type="ECO:0000256" key="1">
    <source>
        <dbReference type="SAM" id="Coils"/>
    </source>
</evidence>
<evidence type="ECO:0000313" key="2">
    <source>
        <dbReference type="EMBL" id="MCI52960.1"/>
    </source>
</evidence>
<feature type="coiled-coil region" evidence="1">
    <location>
        <begin position="41"/>
        <end position="96"/>
    </location>
</feature>
<feature type="non-terminal residue" evidence="2">
    <location>
        <position position="1"/>
    </location>
</feature>
<keyword evidence="3" id="KW-1185">Reference proteome</keyword>
<accession>A0A392SYL9</accession>
<comment type="caution">
    <text evidence="2">The sequence shown here is derived from an EMBL/GenBank/DDBJ whole genome shotgun (WGS) entry which is preliminary data.</text>
</comment>
<dbReference type="EMBL" id="LXQA010455574">
    <property type="protein sequence ID" value="MCI52960.1"/>
    <property type="molecule type" value="Genomic_DNA"/>
</dbReference>
<keyword evidence="1" id="KW-0175">Coiled coil</keyword>
<reference evidence="2 3" key="1">
    <citation type="journal article" date="2018" name="Front. Plant Sci.">
        <title>Red Clover (Trifolium pratense) and Zigzag Clover (T. medium) - A Picture of Genomic Similarities and Differences.</title>
        <authorList>
            <person name="Dluhosova J."/>
            <person name="Istvanek J."/>
            <person name="Nedelnik J."/>
            <person name="Repkova J."/>
        </authorList>
    </citation>
    <scope>NUCLEOTIDE SEQUENCE [LARGE SCALE GENOMIC DNA]</scope>
    <source>
        <strain evidence="3">cv. 10/8</strain>
        <tissue evidence="2">Leaf</tissue>
    </source>
</reference>
<sequence>AKEPYSHWIKERVKKIGLPFLFVSAPQPCPSEPTPISIEEGNELKATIKRLEKEKEDLQQQLHQTTHECNKFEFHIEEKKKQLAKSMKRTEEEKAK</sequence>